<sequence length="189" mass="19183">MLVRRSLAGLLLLGAAVSVLVDHRQAPGTAVIVAARDLRPGTRLTPADVTVRRIPDDAVPDGALILSSDARGRTVTGAVRRNEILTDSRLLGSRLPQRLTDDAGARLVPIHLADTGTARLLEPGDLVDVLTKPGDGPPVILATGAIVALGTGQSARAGADAPVLLALGAAAAHRVAAAGLTSALTVVIH</sequence>
<dbReference type="CDD" id="cd11614">
    <property type="entry name" value="SAF_CpaB_FlgA_like"/>
    <property type="match status" value="1"/>
</dbReference>
<gene>
    <name evidence="3" type="ORF">nbrc107697_10360</name>
</gene>
<protein>
    <recommendedName>
        <fullName evidence="2">SAF domain-containing protein</fullName>
    </recommendedName>
</protein>
<evidence type="ECO:0000313" key="4">
    <source>
        <dbReference type="Proteomes" id="UP000444980"/>
    </source>
</evidence>
<evidence type="ECO:0000259" key="2">
    <source>
        <dbReference type="SMART" id="SM00858"/>
    </source>
</evidence>
<organism evidence="3 4">
    <name type="scientific">Gordonia crocea</name>
    <dbReference type="NCBI Taxonomy" id="589162"/>
    <lineage>
        <taxon>Bacteria</taxon>
        <taxon>Bacillati</taxon>
        <taxon>Actinomycetota</taxon>
        <taxon>Actinomycetes</taxon>
        <taxon>Mycobacteriales</taxon>
        <taxon>Gordoniaceae</taxon>
        <taxon>Gordonia</taxon>
    </lineage>
</organism>
<reference evidence="4" key="1">
    <citation type="submission" date="2019-06" db="EMBL/GenBank/DDBJ databases">
        <title>Gordonia isolated from sludge of a wastewater treatment plant.</title>
        <authorList>
            <person name="Tamura T."/>
            <person name="Aoyama K."/>
            <person name="Kang Y."/>
            <person name="Saito S."/>
            <person name="Akiyama N."/>
            <person name="Yazawa K."/>
            <person name="Gonoi T."/>
            <person name="Mikami Y."/>
        </authorList>
    </citation>
    <scope>NUCLEOTIDE SEQUENCE [LARGE SCALE GENOMIC DNA]</scope>
    <source>
        <strain evidence="4">NBRC 107697</strain>
    </source>
</reference>
<evidence type="ECO:0000256" key="1">
    <source>
        <dbReference type="SAM" id="SignalP"/>
    </source>
</evidence>
<feature type="chain" id="PRO_5038862758" description="SAF domain-containing protein" evidence="1">
    <location>
        <begin position="22"/>
        <end position="189"/>
    </location>
</feature>
<feature type="signal peptide" evidence="1">
    <location>
        <begin position="1"/>
        <end position="21"/>
    </location>
</feature>
<comment type="caution">
    <text evidence="3">The sequence shown here is derived from an EMBL/GenBank/DDBJ whole genome shotgun (WGS) entry which is preliminary data.</text>
</comment>
<dbReference type="AlphaFoldDB" id="A0A7I9UUW4"/>
<evidence type="ECO:0000313" key="3">
    <source>
        <dbReference type="EMBL" id="GED96997.1"/>
    </source>
</evidence>
<dbReference type="EMBL" id="BJOU01000001">
    <property type="protein sequence ID" value="GED96997.1"/>
    <property type="molecule type" value="Genomic_DNA"/>
</dbReference>
<accession>A0A7I9UUW4</accession>
<dbReference type="Pfam" id="PF08666">
    <property type="entry name" value="SAF"/>
    <property type="match status" value="1"/>
</dbReference>
<dbReference type="SMART" id="SM00858">
    <property type="entry name" value="SAF"/>
    <property type="match status" value="1"/>
</dbReference>
<proteinExistence type="predicted"/>
<dbReference type="Gene3D" id="3.90.1210.10">
    <property type="entry name" value="Antifreeze-like/N-acetylneuraminic acid synthase C-terminal domain"/>
    <property type="match status" value="1"/>
</dbReference>
<dbReference type="InterPro" id="IPR013974">
    <property type="entry name" value="SAF"/>
</dbReference>
<feature type="domain" description="SAF" evidence="2">
    <location>
        <begin position="29"/>
        <end position="91"/>
    </location>
</feature>
<keyword evidence="1" id="KW-0732">Signal</keyword>
<keyword evidence="4" id="KW-1185">Reference proteome</keyword>
<name>A0A7I9UUW4_9ACTN</name>
<dbReference type="Proteomes" id="UP000444980">
    <property type="component" value="Unassembled WGS sequence"/>
</dbReference>